<accession>K3XUE7</accession>
<protein>
    <submittedName>
        <fullName evidence="2">Uncharacterized protein</fullName>
    </submittedName>
</protein>
<dbReference type="InParanoid" id="K3XUE7"/>
<keyword evidence="3" id="KW-1185">Reference proteome</keyword>
<dbReference type="Proteomes" id="UP000004995">
    <property type="component" value="Unassembled WGS sequence"/>
</dbReference>
<evidence type="ECO:0000313" key="2">
    <source>
        <dbReference type="EnsemblPlants" id="KQL05848"/>
    </source>
</evidence>
<organism evidence="2 3">
    <name type="scientific">Setaria italica</name>
    <name type="common">Foxtail millet</name>
    <name type="synonym">Panicum italicum</name>
    <dbReference type="NCBI Taxonomy" id="4555"/>
    <lineage>
        <taxon>Eukaryota</taxon>
        <taxon>Viridiplantae</taxon>
        <taxon>Streptophyta</taxon>
        <taxon>Embryophyta</taxon>
        <taxon>Tracheophyta</taxon>
        <taxon>Spermatophyta</taxon>
        <taxon>Magnoliopsida</taxon>
        <taxon>Liliopsida</taxon>
        <taxon>Poales</taxon>
        <taxon>Poaceae</taxon>
        <taxon>PACMAD clade</taxon>
        <taxon>Panicoideae</taxon>
        <taxon>Panicodae</taxon>
        <taxon>Paniceae</taxon>
        <taxon>Cenchrinae</taxon>
        <taxon>Setaria</taxon>
    </lineage>
</organism>
<evidence type="ECO:0000256" key="1">
    <source>
        <dbReference type="SAM" id="MobiDB-lite"/>
    </source>
</evidence>
<dbReference type="HOGENOM" id="CLU_3300328_0_0_1"/>
<reference evidence="2" key="2">
    <citation type="submission" date="2018-08" db="UniProtKB">
        <authorList>
            <consortium name="EnsemblPlants"/>
        </authorList>
    </citation>
    <scope>IDENTIFICATION</scope>
    <source>
        <strain evidence="2">Yugu1</strain>
    </source>
</reference>
<dbReference type="AlphaFoldDB" id="K3XUE7"/>
<dbReference type="EnsemblPlants" id="KQL05848">
    <property type="protein sequence ID" value="KQL05848"/>
    <property type="gene ID" value="SETIT_005554mg"/>
</dbReference>
<name>K3XUE7_SETIT</name>
<sequence>MAISFPTTEIPNRNIQYHHPDPKLHSQVPTAKGTALLSLC</sequence>
<dbReference type="EMBL" id="AGNK02003183">
    <property type="status" value="NOT_ANNOTATED_CDS"/>
    <property type="molecule type" value="Genomic_DNA"/>
</dbReference>
<feature type="compositionally biased region" description="Polar residues" evidence="1">
    <location>
        <begin position="1"/>
        <end position="15"/>
    </location>
</feature>
<reference evidence="3" key="1">
    <citation type="journal article" date="2012" name="Nat. Biotechnol.">
        <title>Reference genome sequence of the model plant Setaria.</title>
        <authorList>
            <person name="Bennetzen J.L."/>
            <person name="Schmutz J."/>
            <person name="Wang H."/>
            <person name="Percifield R."/>
            <person name="Hawkins J."/>
            <person name="Pontaroli A.C."/>
            <person name="Estep M."/>
            <person name="Feng L."/>
            <person name="Vaughn J.N."/>
            <person name="Grimwood J."/>
            <person name="Jenkins J."/>
            <person name="Barry K."/>
            <person name="Lindquist E."/>
            <person name="Hellsten U."/>
            <person name="Deshpande S."/>
            <person name="Wang X."/>
            <person name="Wu X."/>
            <person name="Mitros T."/>
            <person name="Triplett J."/>
            <person name="Yang X."/>
            <person name="Ye C.Y."/>
            <person name="Mauro-Herrera M."/>
            <person name="Wang L."/>
            <person name="Li P."/>
            <person name="Sharma M."/>
            <person name="Sharma R."/>
            <person name="Ronald P.C."/>
            <person name="Panaud O."/>
            <person name="Kellogg E.A."/>
            <person name="Brutnell T.P."/>
            <person name="Doust A.N."/>
            <person name="Tuskan G.A."/>
            <person name="Rokhsar D."/>
            <person name="Devos K.M."/>
        </authorList>
    </citation>
    <scope>NUCLEOTIDE SEQUENCE [LARGE SCALE GENOMIC DNA]</scope>
    <source>
        <strain evidence="3">cv. Yugu1</strain>
    </source>
</reference>
<evidence type="ECO:0000313" key="3">
    <source>
        <dbReference type="Proteomes" id="UP000004995"/>
    </source>
</evidence>
<feature type="region of interest" description="Disordered" evidence="1">
    <location>
        <begin position="1"/>
        <end position="28"/>
    </location>
</feature>
<proteinExistence type="predicted"/>
<dbReference type="Gramene" id="KQL05848">
    <property type="protein sequence ID" value="KQL05848"/>
    <property type="gene ID" value="SETIT_005554mg"/>
</dbReference>